<feature type="transmembrane region" description="Helical" evidence="2">
    <location>
        <begin position="628"/>
        <end position="648"/>
    </location>
</feature>
<keyword evidence="2" id="KW-0472">Membrane</keyword>
<reference evidence="4" key="1">
    <citation type="submission" date="2024-07" db="EMBL/GenBank/DDBJ databases">
        <title>Complete genome sequences of cellulolytic bacteria, Kitasatospora sp. CMC57 and Streptomyces sp. CMC78, isolated from Japanese agricultural soil.</title>
        <authorList>
            <person name="Hashimoto T."/>
            <person name="Ito M."/>
            <person name="Iwamoto M."/>
            <person name="Fukahori D."/>
            <person name="Shoda T."/>
            <person name="Sakoda M."/>
            <person name="Morohoshi T."/>
            <person name="Mitsuboshi M."/>
            <person name="Nishizawa T."/>
        </authorList>
    </citation>
    <scope>NUCLEOTIDE SEQUENCE</scope>
    <source>
        <strain evidence="4">CMC78</strain>
    </source>
</reference>
<feature type="domain" description="Transglutaminase-like" evidence="3">
    <location>
        <begin position="485"/>
        <end position="555"/>
    </location>
</feature>
<organism evidence="4">
    <name type="scientific">Streptomyces sp. CMC78</name>
    <dbReference type="NCBI Taxonomy" id="3231512"/>
    <lineage>
        <taxon>Bacteria</taxon>
        <taxon>Bacillati</taxon>
        <taxon>Actinomycetota</taxon>
        <taxon>Actinomycetes</taxon>
        <taxon>Kitasatosporales</taxon>
        <taxon>Streptomycetaceae</taxon>
        <taxon>Streptomyces</taxon>
    </lineage>
</organism>
<proteinExistence type="predicted"/>
<evidence type="ECO:0000256" key="1">
    <source>
        <dbReference type="SAM" id="MobiDB-lite"/>
    </source>
</evidence>
<dbReference type="Pfam" id="PF13559">
    <property type="entry name" value="DUF4129"/>
    <property type="match status" value="1"/>
</dbReference>
<evidence type="ECO:0000313" key="4">
    <source>
        <dbReference type="EMBL" id="BFP55859.1"/>
    </source>
</evidence>
<protein>
    <submittedName>
        <fullName evidence="4">DUF3488 and transglutaminase-like domain-containing protein</fullName>
    </submittedName>
</protein>
<keyword evidence="2" id="KW-1133">Transmembrane helix</keyword>
<evidence type="ECO:0000259" key="3">
    <source>
        <dbReference type="SMART" id="SM00460"/>
    </source>
</evidence>
<name>A0AB33KPU8_9ACTN</name>
<dbReference type="InterPro" id="IPR052901">
    <property type="entry name" value="Bact_TGase-like"/>
</dbReference>
<dbReference type="SUPFAM" id="SSF54001">
    <property type="entry name" value="Cysteine proteinases"/>
    <property type="match status" value="1"/>
</dbReference>
<sequence>MVMSGRARLALCAYAATLLAAGSLIPLVEGIGWLVQAAMLLGVQSGVGALARRVPLARTLTIALQTLVTLVLLTLVFARDHALFGLLPGPGAVMRLGELLVAGGEDVGTYSTPAPLTDGIKLMVIGGVVLIGLVVDALAVTFRSAAPAGLPLLALYSVAAGLSDGGASWLWFLLAASGYLLLLLAEGRDRLSQWGRVFGGAARNAGGLSDGLAGVGGGTSPVRTGRRIGVLALGIALVAPLALPALDSGLLGGSGPGNGKGSGGGTISAVNPLVSLQNNLNQPDNREVMTYRSNIEDPQSLYLRILALDEFNGSEWRSSTRRLTDVPERLPQPTGLSGDVAVTEVRTNISASRSYQQTYLPLPYPASEVRVGGRWRYEPEGRTLVGDDGQTTRGAQYEVGSLVVEPTADQLAAAGTPPEELVREYTRVPGSLPGVVTDTAEEVTEGAANAYEQAVKLQDWFASDGGFTYDTTVTSGTGSSAIARFLRDKEGFCVHFSFSMAAMARTLGIPARVAVGFTPGTMKANGATSVGLRDAHAWPELYFEGVGWTRFEPTPSRGSAPSYTRPEVPTDSASDVAEPSTDTSDAPSAAPSADDSCPPQLRQEGGCGPSQDAGAALPTDRGTPAGTVLLVILAAVLAVVLPLSPLLWRTRTRNRRLGSGGRTPADAAARTLAAWREITDTAWDHGIGPDDSLTPRKAAARIVRLGRLDTGAAEAVHRIAGSVEQVLYAPEPRPAAGLAEDALAVRAGLRASAGRGARLRATLLPRSSVRVVWAVAERRTALAERWANRPGAGRWTARLRRLSRQHG</sequence>
<dbReference type="Pfam" id="PF11992">
    <property type="entry name" value="TgpA_N"/>
    <property type="match status" value="1"/>
</dbReference>
<keyword evidence="2" id="KW-0812">Transmembrane</keyword>
<dbReference type="AlphaFoldDB" id="A0AB33KPU8"/>
<dbReference type="InterPro" id="IPR025403">
    <property type="entry name" value="TgpA-like_C"/>
</dbReference>
<dbReference type="InterPro" id="IPR021878">
    <property type="entry name" value="TgpA_N"/>
</dbReference>
<dbReference type="PANTHER" id="PTHR42736:SF1">
    <property type="entry name" value="PROTEIN-GLUTAMINE GAMMA-GLUTAMYLTRANSFERASE"/>
    <property type="match status" value="1"/>
</dbReference>
<feature type="transmembrane region" description="Helical" evidence="2">
    <location>
        <begin position="228"/>
        <end position="246"/>
    </location>
</feature>
<gene>
    <name evidence="4" type="ORF">SCMC78_56660</name>
</gene>
<feature type="compositionally biased region" description="Low complexity" evidence="1">
    <location>
        <begin position="579"/>
        <end position="599"/>
    </location>
</feature>
<evidence type="ECO:0000256" key="2">
    <source>
        <dbReference type="SAM" id="Phobius"/>
    </source>
</evidence>
<dbReference type="KEGG" id="stcm:SCMC78_56660"/>
<dbReference type="SMART" id="SM00460">
    <property type="entry name" value="TGc"/>
    <property type="match status" value="1"/>
</dbReference>
<feature type="transmembrane region" description="Helical" evidence="2">
    <location>
        <begin position="168"/>
        <end position="185"/>
    </location>
</feature>
<dbReference type="InterPro" id="IPR002931">
    <property type="entry name" value="Transglutaminase-like"/>
</dbReference>
<feature type="transmembrane region" description="Helical" evidence="2">
    <location>
        <begin position="120"/>
        <end position="138"/>
    </location>
</feature>
<dbReference type="Gene3D" id="3.10.620.30">
    <property type="match status" value="1"/>
</dbReference>
<accession>A0AB33KPU8</accession>
<feature type="region of interest" description="Disordered" evidence="1">
    <location>
        <begin position="553"/>
        <end position="619"/>
    </location>
</feature>
<dbReference type="InterPro" id="IPR038765">
    <property type="entry name" value="Papain-like_cys_pep_sf"/>
</dbReference>
<dbReference type="EMBL" id="AP035884">
    <property type="protein sequence ID" value="BFP55859.1"/>
    <property type="molecule type" value="Genomic_DNA"/>
</dbReference>
<feature type="transmembrane region" description="Helical" evidence="2">
    <location>
        <begin position="60"/>
        <end position="78"/>
    </location>
</feature>
<dbReference type="Pfam" id="PF01841">
    <property type="entry name" value="Transglut_core"/>
    <property type="match status" value="1"/>
</dbReference>
<dbReference type="PANTHER" id="PTHR42736">
    <property type="entry name" value="PROTEIN-GLUTAMINE GAMMA-GLUTAMYLTRANSFERASE"/>
    <property type="match status" value="1"/>
</dbReference>